<proteinExistence type="predicted"/>
<dbReference type="EMBL" id="JANJYI010000004">
    <property type="protein sequence ID" value="KAK2652535.1"/>
    <property type="molecule type" value="Genomic_DNA"/>
</dbReference>
<dbReference type="Proteomes" id="UP001280121">
    <property type="component" value="Unassembled WGS sequence"/>
</dbReference>
<evidence type="ECO:0000313" key="4">
    <source>
        <dbReference type="Proteomes" id="UP001280121"/>
    </source>
</evidence>
<dbReference type="AlphaFoldDB" id="A0AAD9X4E3"/>
<organism evidence="2 4">
    <name type="scientific">Dipteronia dyeriana</name>
    <dbReference type="NCBI Taxonomy" id="168575"/>
    <lineage>
        <taxon>Eukaryota</taxon>
        <taxon>Viridiplantae</taxon>
        <taxon>Streptophyta</taxon>
        <taxon>Embryophyta</taxon>
        <taxon>Tracheophyta</taxon>
        <taxon>Spermatophyta</taxon>
        <taxon>Magnoliopsida</taxon>
        <taxon>eudicotyledons</taxon>
        <taxon>Gunneridae</taxon>
        <taxon>Pentapetalae</taxon>
        <taxon>rosids</taxon>
        <taxon>malvids</taxon>
        <taxon>Sapindales</taxon>
        <taxon>Sapindaceae</taxon>
        <taxon>Hippocastanoideae</taxon>
        <taxon>Acereae</taxon>
        <taxon>Dipteronia</taxon>
    </lineage>
</organism>
<evidence type="ECO:0000313" key="2">
    <source>
        <dbReference type="EMBL" id="KAK2652535.1"/>
    </source>
</evidence>
<dbReference type="EMBL" id="JANJYI010000004">
    <property type="protein sequence ID" value="KAK2652537.1"/>
    <property type="molecule type" value="Genomic_DNA"/>
</dbReference>
<feature type="region of interest" description="Disordered" evidence="1">
    <location>
        <begin position="1"/>
        <end position="22"/>
    </location>
</feature>
<keyword evidence="4" id="KW-1185">Reference proteome</keyword>
<gene>
    <name evidence="2" type="ORF">Ddye_012391</name>
    <name evidence="3" type="ORF">Ddye_012393</name>
</gene>
<protein>
    <submittedName>
        <fullName evidence="2">Uncharacterized protein</fullName>
    </submittedName>
</protein>
<accession>A0AAD9X4E3</accession>
<evidence type="ECO:0000256" key="1">
    <source>
        <dbReference type="SAM" id="MobiDB-lite"/>
    </source>
</evidence>
<name>A0AAD9X4E3_9ROSI</name>
<feature type="compositionally biased region" description="Polar residues" evidence="1">
    <location>
        <begin position="1"/>
        <end position="14"/>
    </location>
</feature>
<reference evidence="2" key="1">
    <citation type="journal article" date="2023" name="Plant J.">
        <title>Genome sequences and population genomics provide insights into the demographic history, inbreeding, and mutation load of two 'living fossil' tree species of Dipteronia.</title>
        <authorList>
            <person name="Feng Y."/>
            <person name="Comes H.P."/>
            <person name="Chen J."/>
            <person name="Zhu S."/>
            <person name="Lu R."/>
            <person name="Zhang X."/>
            <person name="Li P."/>
            <person name="Qiu J."/>
            <person name="Olsen K.M."/>
            <person name="Qiu Y."/>
        </authorList>
    </citation>
    <scope>NUCLEOTIDE SEQUENCE</scope>
    <source>
        <strain evidence="2">KIB01</strain>
    </source>
</reference>
<comment type="caution">
    <text evidence="2">The sequence shown here is derived from an EMBL/GenBank/DDBJ whole genome shotgun (WGS) entry which is preliminary data.</text>
</comment>
<evidence type="ECO:0000313" key="3">
    <source>
        <dbReference type="EMBL" id="KAK2652537.1"/>
    </source>
</evidence>
<sequence>MACPTTSSTDQNPNRNPPLASCSSSGMDFQSLAKTLTLNIPIKLDRNNFVYLEALILPAIKALELEGFINGSRPEPHKYIEVNKEVIINDEYSGWKH</sequence>